<accession>A0AAV9XRI2</accession>
<dbReference type="EMBL" id="JAVHJO010000001">
    <property type="protein sequence ID" value="KAK6544425.1"/>
    <property type="molecule type" value="Genomic_DNA"/>
</dbReference>
<dbReference type="Pfam" id="PF12697">
    <property type="entry name" value="Abhydrolase_6"/>
    <property type="match status" value="1"/>
</dbReference>
<dbReference type="AlphaFoldDB" id="A0AAV9XRI2"/>
<dbReference type="GO" id="GO:0016020">
    <property type="term" value="C:membrane"/>
    <property type="evidence" value="ECO:0007669"/>
    <property type="project" value="TreeGrafter"/>
</dbReference>
<proteinExistence type="predicted"/>
<dbReference type="InterPro" id="IPR050266">
    <property type="entry name" value="AB_hydrolase_sf"/>
</dbReference>
<comment type="caution">
    <text evidence="2">The sequence shown here is derived from an EMBL/GenBank/DDBJ whole genome shotgun (WGS) entry which is preliminary data.</text>
</comment>
<dbReference type="PANTHER" id="PTHR43798:SF33">
    <property type="entry name" value="HYDROLASE, PUTATIVE (AFU_ORTHOLOGUE AFUA_2G14860)-RELATED"/>
    <property type="match status" value="1"/>
</dbReference>
<protein>
    <recommendedName>
        <fullName evidence="1">AB hydrolase-1 domain-containing protein</fullName>
    </recommendedName>
</protein>
<reference evidence="2 3" key="1">
    <citation type="submission" date="2019-10" db="EMBL/GenBank/DDBJ databases">
        <authorList>
            <person name="Palmer J.M."/>
        </authorList>
    </citation>
    <scope>NUCLEOTIDE SEQUENCE [LARGE SCALE GENOMIC DNA]</scope>
    <source>
        <strain evidence="2 3">TWF694</strain>
    </source>
</reference>
<evidence type="ECO:0000313" key="2">
    <source>
        <dbReference type="EMBL" id="KAK6544425.1"/>
    </source>
</evidence>
<feature type="domain" description="AB hydrolase-1" evidence="1">
    <location>
        <begin position="164"/>
        <end position="441"/>
    </location>
</feature>
<dbReference type="PANTHER" id="PTHR43798">
    <property type="entry name" value="MONOACYLGLYCEROL LIPASE"/>
    <property type="match status" value="1"/>
</dbReference>
<dbReference type="SUPFAM" id="SSF53474">
    <property type="entry name" value="alpha/beta-Hydrolases"/>
    <property type="match status" value="1"/>
</dbReference>
<gene>
    <name evidence="2" type="ORF">TWF694_001120</name>
</gene>
<keyword evidence="3" id="KW-1185">Reference proteome</keyword>
<dbReference type="Gene3D" id="3.40.50.1820">
    <property type="entry name" value="alpha/beta hydrolase"/>
    <property type="match status" value="1"/>
</dbReference>
<evidence type="ECO:0000259" key="1">
    <source>
        <dbReference type="Pfam" id="PF12697"/>
    </source>
</evidence>
<name>A0AAV9XRI2_9PEZI</name>
<sequence>MHSAAQRLVLRKPIAGSLSLHIPSKPTLSSSLPPSRLLISDVQRRFLTIPGSCRPQFGNLVKYNNSQRFGLRCFPKREHGERQAGGDIYFATSRGLSTMSEKRINMKPYSTTRGLFEVEKHIVPAFPIREHPRALWNDGDLLQLVVNHYKPVNNPNPQDGDVTLLCAHANGFHKEIYEPFFEALVEEYEKKGSKIRGIWFADFHTQGDSGVVNEGKLGGDISWFDHCRDLLSLINHFPKDIVRPIAAIGHSMGATQLFRLSVMHPTLFTCIVGLDPTISPISPFPEHANPIIASAKRRDIWPSREDAIKFFKSRPWYQDWDPEALDIHMQYGLRKLPTPLYPDVTKVEGGENAVTLTTTKHQECFTFWRTTIQDRTDTRDMFRLLKEVKTPVCYIQGGTSVINYGENNKWKMEQTPKPCEMHILPGVGHMVPQEKPRETAEVAADYIHRRVKIWGKQMEDYKADWPATTTMSPQFFEIRKRETKL</sequence>
<organism evidence="2 3">
    <name type="scientific">Orbilia ellipsospora</name>
    <dbReference type="NCBI Taxonomy" id="2528407"/>
    <lineage>
        <taxon>Eukaryota</taxon>
        <taxon>Fungi</taxon>
        <taxon>Dikarya</taxon>
        <taxon>Ascomycota</taxon>
        <taxon>Pezizomycotina</taxon>
        <taxon>Orbiliomycetes</taxon>
        <taxon>Orbiliales</taxon>
        <taxon>Orbiliaceae</taxon>
        <taxon>Orbilia</taxon>
    </lineage>
</organism>
<evidence type="ECO:0000313" key="3">
    <source>
        <dbReference type="Proteomes" id="UP001365542"/>
    </source>
</evidence>
<dbReference type="InterPro" id="IPR029058">
    <property type="entry name" value="AB_hydrolase_fold"/>
</dbReference>
<dbReference type="Proteomes" id="UP001365542">
    <property type="component" value="Unassembled WGS sequence"/>
</dbReference>
<dbReference type="InterPro" id="IPR000073">
    <property type="entry name" value="AB_hydrolase_1"/>
</dbReference>